<keyword evidence="1" id="KW-0560">Oxidoreductase</keyword>
<accession>A0A6J4HZQ5</accession>
<dbReference type="SUPFAM" id="SSF51679">
    <property type="entry name" value="Bacterial luciferase-like"/>
    <property type="match status" value="1"/>
</dbReference>
<evidence type="ECO:0000313" key="3">
    <source>
        <dbReference type="EMBL" id="CAA9237531.1"/>
    </source>
</evidence>
<name>A0A6J4HZQ5_9ACTN</name>
<dbReference type="InterPro" id="IPR036661">
    <property type="entry name" value="Luciferase-like_sf"/>
</dbReference>
<dbReference type="NCBIfam" id="TIGR03557">
    <property type="entry name" value="F420_G6P_family"/>
    <property type="match status" value="1"/>
</dbReference>
<dbReference type="InterPro" id="IPR011251">
    <property type="entry name" value="Luciferase-like_dom"/>
</dbReference>
<organism evidence="3">
    <name type="scientific">uncultured Blastococcus sp</name>
    <dbReference type="NCBI Taxonomy" id="217144"/>
    <lineage>
        <taxon>Bacteria</taxon>
        <taxon>Bacillati</taxon>
        <taxon>Actinomycetota</taxon>
        <taxon>Actinomycetes</taxon>
        <taxon>Geodermatophilales</taxon>
        <taxon>Geodermatophilaceae</taxon>
        <taxon>Blastococcus</taxon>
        <taxon>environmental samples</taxon>
    </lineage>
</organism>
<reference evidence="3" key="1">
    <citation type="submission" date="2020-02" db="EMBL/GenBank/DDBJ databases">
        <authorList>
            <person name="Meier V. D."/>
        </authorList>
    </citation>
    <scope>NUCLEOTIDE SEQUENCE</scope>
    <source>
        <strain evidence="3">AVDCRST_MAG57</strain>
    </source>
</reference>
<dbReference type="EMBL" id="CADCTI010000123">
    <property type="protein sequence ID" value="CAA9237531.1"/>
    <property type="molecule type" value="Genomic_DNA"/>
</dbReference>
<evidence type="ECO:0000259" key="2">
    <source>
        <dbReference type="Pfam" id="PF00296"/>
    </source>
</evidence>
<feature type="domain" description="Luciferase-like" evidence="2">
    <location>
        <begin position="9"/>
        <end position="291"/>
    </location>
</feature>
<dbReference type="InterPro" id="IPR019945">
    <property type="entry name" value="F420_G6P_DH-rel"/>
</dbReference>
<dbReference type="GO" id="GO:0016705">
    <property type="term" value="F:oxidoreductase activity, acting on paired donors, with incorporation or reduction of molecular oxygen"/>
    <property type="evidence" value="ECO:0007669"/>
    <property type="project" value="InterPro"/>
</dbReference>
<dbReference type="AlphaFoldDB" id="A0A6J4HZQ5"/>
<gene>
    <name evidence="3" type="ORF">AVDCRST_MAG57-1436</name>
</gene>
<dbReference type="InterPro" id="IPR023907">
    <property type="entry name" value="Non-F420_Flavin_OxRdtase"/>
</dbReference>
<dbReference type="PANTHER" id="PTHR43244">
    <property type="match status" value="1"/>
</dbReference>
<dbReference type="NCBIfam" id="TIGR03885">
    <property type="entry name" value="flavin_revert"/>
    <property type="match status" value="1"/>
</dbReference>
<protein>
    <submittedName>
        <fullName evidence="3">Similar to F420-dependent glucose-6-phosphate dehydrogenase, Mext_1273 family</fullName>
    </submittedName>
</protein>
<dbReference type="InterPro" id="IPR050564">
    <property type="entry name" value="F420-G6PD/mer"/>
</dbReference>
<evidence type="ECO:0000256" key="1">
    <source>
        <dbReference type="ARBA" id="ARBA00023002"/>
    </source>
</evidence>
<dbReference type="Gene3D" id="3.20.20.30">
    <property type="entry name" value="Luciferase-like domain"/>
    <property type="match status" value="1"/>
</dbReference>
<proteinExistence type="predicted"/>
<dbReference type="Pfam" id="PF00296">
    <property type="entry name" value="Bac_luciferase"/>
    <property type="match status" value="1"/>
</dbReference>
<dbReference type="PANTHER" id="PTHR43244:SF1">
    <property type="entry name" value="5,10-METHYLENETETRAHYDROMETHANOPTERIN REDUCTASE"/>
    <property type="match status" value="1"/>
</dbReference>
<sequence>MPVIGFHNSHEQVHPAELLKAVQHAEEVGFTGAMSSDHFSPWSERQGQSGFGWSFLGAALATTSLPFGAVNAPGQRYHPAIVAQAIATLGAMFPGRFWVALGSGEASNEHITGQGWPRKELRDARLRECVDVIRAMLAGEEVSHDGLVTVDRARIWTLPEVQPALVCPAVSVATARKGAEWADGLVTVNQPHDKLREMIAAYRDAGGRGKLGIQVHLSWDPDPDRATEIAYDQWRSNVFAPPVCWDLDHVTAFDAASEHVTPEDVAEVVNVSADLGQHTAWLAEYADLGFDEIYLHHVGQEQRPFLDAFGEHVLPQLGVTAREPAVAVSA</sequence>